<organism evidence="2">
    <name type="scientific">candidate division WWE3 bacterium</name>
    <dbReference type="NCBI Taxonomy" id="2053526"/>
    <lineage>
        <taxon>Bacteria</taxon>
        <taxon>Katanobacteria</taxon>
    </lineage>
</organism>
<evidence type="ECO:0000256" key="1">
    <source>
        <dbReference type="SAM" id="MobiDB-lite"/>
    </source>
</evidence>
<proteinExistence type="predicted"/>
<dbReference type="EMBL" id="DSRT01000195">
    <property type="protein sequence ID" value="HGW29983.1"/>
    <property type="molecule type" value="Genomic_DNA"/>
</dbReference>
<sequence>MKHVLSNLSLMVLLIAMLAVPISGFYMFDYSETSSSGNGIPSYVPIKITGDSPKVLSEQNSREEANKVAETELSVESTGESEETTTSESNPAGFDPVQYAPAASY</sequence>
<comment type="caution">
    <text evidence="2">The sequence shown here is derived from an EMBL/GenBank/DDBJ whole genome shotgun (WGS) entry which is preliminary data.</text>
</comment>
<dbReference type="AlphaFoldDB" id="A0A7C4TQV2"/>
<protein>
    <submittedName>
        <fullName evidence="2">Uncharacterized protein</fullName>
    </submittedName>
</protein>
<evidence type="ECO:0000313" key="2">
    <source>
        <dbReference type="EMBL" id="HGW29983.1"/>
    </source>
</evidence>
<feature type="compositionally biased region" description="Basic and acidic residues" evidence="1">
    <location>
        <begin position="60"/>
        <end position="70"/>
    </location>
</feature>
<gene>
    <name evidence="2" type="ORF">ENR63_03620</name>
</gene>
<reference evidence="2" key="1">
    <citation type="journal article" date="2020" name="mSystems">
        <title>Genome- and Community-Level Interaction Insights into Carbon Utilization and Element Cycling Functions of Hydrothermarchaeota in Hydrothermal Sediment.</title>
        <authorList>
            <person name="Zhou Z."/>
            <person name="Liu Y."/>
            <person name="Xu W."/>
            <person name="Pan J."/>
            <person name="Luo Z.H."/>
            <person name="Li M."/>
        </authorList>
    </citation>
    <scope>NUCLEOTIDE SEQUENCE [LARGE SCALE GENOMIC DNA]</scope>
    <source>
        <strain evidence="2">SpSt-417</strain>
    </source>
</reference>
<feature type="region of interest" description="Disordered" evidence="1">
    <location>
        <begin position="55"/>
        <end position="105"/>
    </location>
</feature>
<accession>A0A7C4TQV2</accession>
<name>A0A7C4TQV2_UNCKA</name>